<feature type="transmembrane region" description="Helical" evidence="1">
    <location>
        <begin position="12"/>
        <end position="32"/>
    </location>
</feature>
<keyword evidence="1" id="KW-1133">Transmembrane helix</keyword>
<organism evidence="2">
    <name type="scientific">Hydrogenobacter sp</name>
    <dbReference type="NCBI Taxonomy" id="2152829"/>
    <lineage>
        <taxon>Bacteria</taxon>
        <taxon>Pseudomonadati</taxon>
        <taxon>Aquificota</taxon>
        <taxon>Aquificia</taxon>
        <taxon>Aquificales</taxon>
        <taxon>Aquificaceae</taxon>
        <taxon>Hydrogenobacter</taxon>
    </lineage>
</organism>
<protein>
    <recommendedName>
        <fullName evidence="3">FtsQ-type POTRA domain-containing protein</fullName>
    </recommendedName>
</protein>
<dbReference type="AlphaFoldDB" id="A0A7C2V4M6"/>
<comment type="caution">
    <text evidence="2">The sequence shown here is derived from an EMBL/GenBank/DDBJ whole genome shotgun (WGS) entry which is preliminary data.</text>
</comment>
<proteinExistence type="predicted"/>
<evidence type="ECO:0000256" key="1">
    <source>
        <dbReference type="SAM" id="Phobius"/>
    </source>
</evidence>
<dbReference type="EMBL" id="DSFP01000077">
    <property type="protein sequence ID" value="HEW46838.1"/>
    <property type="molecule type" value="Genomic_DNA"/>
</dbReference>
<keyword evidence="1" id="KW-0472">Membrane</keyword>
<evidence type="ECO:0000313" key="2">
    <source>
        <dbReference type="EMBL" id="HEW46838.1"/>
    </source>
</evidence>
<name>A0A7C2V4M6_9AQUI</name>
<reference evidence="2" key="1">
    <citation type="journal article" date="2020" name="mSystems">
        <title>Genome- and Community-Level Interaction Insights into Carbon Utilization and Element Cycling Functions of Hydrothermarchaeota in Hydrothermal Sediment.</title>
        <authorList>
            <person name="Zhou Z."/>
            <person name="Liu Y."/>
            <person name="Xu W."/>
            <person name="Pan J."/>
            <person name="Luo Z.H."/>
            <person name="Li M."/>
        </authorList>
    </citation>
    <scope>NUCLEOTIDE SEQUENCE [LARGE SCALE GENOMIC DNA]</scope>
    <source>
        <strain evidence="2">SpSt-132</strain>
    </source>
</reference>
<sequence>MKEGRRGKWLSHFLLALWFSSMALAGFFLPYFTDNISFFKIKALHIDGLESIPPQVIVEEVKKLKNNWLFINKNILMSNINKNTGNAVKDIEITRIFSKNGVELKLSVKERKPVFSVINNEVKIFFDEDGVMFQSPYINYHTPTIYTYSVELINKNFAIMKDLIKLLDSNGTLTDVYATELSTIAYFKGGTKLILPPLFLIDGGLLKHVAKLLKDYNIDMYKEIEISKEGLVIIRGGKGNEANNILGHRHQ</sequence>
<evidence type="ECO:0008006" key="3">
    <source>
        <dbReference type="Google" id="ProtNLM"/>
    </source>
</evidence>
<gene>
    <name evidence="2" type="ORF">ENO47_09325</name>
</gene>
<accession>A0A7C2V4M6</accession>
<keyword evidence="1" id="KW-0812">Transmembrane</keyword>